<reference evidence="1" key="1">
    <citation type="journal article" date="2008" name="BMC Genomics">
        <title>A conifer genomics resource of 200,000 spruce (Picea spp.) ESTs and 6,464 high-quality, sequence-finished full-length cDNAs for Sitka spruce (Picea sitchensis).</title>
        <authorList>
            <person name="Ralph S.G."/>
            <person name="Chun H.J."/>
            <person name="Kolosova N."/>
            <person name="Cooper D."/>
            <person name="Oddy C."/>
            <person name="Ritland C.E."/>
            <person name="Kirkpatrick R."/>
            <person name="Moore R."/>
            <person name="Barber S."/>
            <person name="Holt R.A."/>
            <person name="Jones S.J."/>
            <person name="Marra M.A."/>
            <person name="Douglas C.J."/>
            <person name="Ritland K."/>
            <person name="Bohlmann J."/>
        </authorList>
    </citation>
    <scope>NUCLEOTIDE SEQUENCE</scope>
    <source>
        <tissue evidence="1">Bark</tissue>
    </source>
</reference>
<dbReference type="AlphaFoldDB" id="A9NXZ2"/>
<proteinExistence type="evidence at transcript level"/>
<sequence length="36" mass="3849">MMVDLVRDSSGLEKVILTEPRGSSAQVLLYGGQVIS</sequence>
<protein>
    <submittedName>
        <fullName evidence="1">Uncharacterized protein</fullName>
    </submittedName>
</protein>
<accession>A9NXZ2</accession>
<name>A9NXZ2_PICSI</name>
<evidence type="ECO:0000313" key="1">
    <source>
        <dbReference type="EMBL" id="ABK25503.1"/>
    </source>
</evidence>
<dbReference type="EMBL" id="EF086219">
    <property type="protein sequence ID" value="ABK25503.1"/>
    <property type="molecule type" value="mRNA"/>
</dbReference>
<organism evidence="1">
    <name type="scientific">Picea sitchensis</name>
    <name type="common">Sitka spruce</name>
    <name type="synonym">Pinus sitchensis</name>
    <dbReference type="NCBI Taxonomy" id="3332"/>
    <lineage>
        <taxon>Eukaryota</taxon>
        <taxon>Viridiplantae</taxon>
        <taxon>Streptophyta</taxon>
        <taxon>Embryophyta</taxon>
        <taxon>Tracheophyta</taxon>
        <taxon>Spermatophyta</taxon>
        <taxon>Pinopsida</taxon>
        <taxon>Pinidae</taxon>
        <taxon>Conifers I</taxon>
        <taxon>Pinales</taxon>
        <taxon>Pinaceae</taxon>
        <taxon>Picea</taxon>
    </lineage>
</organism>